<dbReference type="RefSeq" id="WP_167680163.1">
    <property type="nucleotide sequence ID" value="NZ_CP050314.1"/>
</dbReference>
<dbReference type="EMBL" id="CP050314">
    <property type="protein sequence ID" value="QIR16314.1"/>
    <property type="molecule type" value="Genomic_DNA"/>
</dbReference>
<keyword evidence="1" id="KW-0614">Plasmid</keyword>
<evidence type="ECO:0008006" key="3">
    <source>
        <dbReference type="Google" id="ProtNLM"/>
    </source>
</evidence>
<keyword evidence="2" id="KW-1185">Reference proteome</keyword>
<evidence type="ECO:0000313" key="1">
    <source>
        <dbReference type="EMBL" id="QIR16314.1"/>
    </source>
</evidence>
<name>A0A6G9QNZ9_9GAMM</name>
<dbReference type="KEGG" id="saes:HBH39_17665"/>
<geneLocation type="plasmid" evidence="1 2">
    <name>pPN3F2_1</name>
</geneLocation>
<proteinExistence type="predicted"/>
<dbReference type="AlphaFoldDB" id="A0A6G9QNZ9"/>
<dbReference type="Proteomes" id="UP000502608">
    <property type="component" value="Plasmid pPN3F2_1"/>
</dbReference>
<evidence type="ECO:0000313" key="2">
    <source>
        <dbReference type="Proteomes" id="UP000502608"/>
    </source>
</evidence>
<organism evidence="1 2">
    <name type="scientific">Shewanella aestuarii</name>
    <dbReference type="NCBI Taxonomy" id="1028752"/>
    <lineage>
        <taxon>Bacteria</taxon>
        <taxon>Pseudomonadati</taxon>
        <taxon>Pseudomonadota</taxon>
        <taxon>Gammaproteobacteria</taxon>
        <taxon>Alteromonadales</taxon>
        <taxon>Shewanellaceae</taxon>
        <taxon>Shewanella</taxon>
    </lineage>
</organism>
<sequence>MIDHEDFLQDVIDARDNQLAIPATVRSEVITSVTTKELAKLLMDFSFSGGSIDLDAASNIFTCDIGYANAIFFANAKWNAETPSEYFGIIATVPSQFNKDFIALFNQNTLIGRLYNADDTNSSIYRLDVHLAGGVTCKNIFYVVKTFIDSYNKLFFEVTNNGRVDS</sequence>
<reference evidence="1 2" key="1">
    <citation type="submission" date="2020-03" db="EMBL/GenBank/DDBJ databases">
        <title>Complete genome sequence of Shewanella sp.</title>
        <authorList>
            <person name="Kim Y.-S."/>
            <person name="Kim S.-J."/>
            <person name="Jung H.-K."/>
            <person name="Kim K.-H."/>
        </authorList>
    </citation>
    <scope>NUCLEOTIDE SEQUENCE [LARGE SCALE GENOMIC DNA]</scope>
    <source>
        <strain evidence="1 2">PN3F2</strain>
        <plasmid evidence="1 2">pPN3F2_1</plasmid>
    </source>
</reference>
<protein>
    <recommendedName>
        <fullName evidence="3">YbjN domain-containing protein</fullName>
    </recommendedName>
</protein>
<gene>
    <name evidence="1" type="ORF">HBH39_17665</name>
</gene>
<accession>A0A6G9QNZ9</accession>